<dbReference type="Proteomes" id="UP001632038">
    <property type="component" value="Unassembled WGS sequence"/>
</dbReference>
<dbReference type="AlphaFoldDB" id="A0ABD3D337"/>
<organism evidence="1 2">
    <name type="scientific">Castilleja foliolosa</name>
    <dbReference type="NCBI Taxonomy" id="1961234"/>
    <lineage>
        <taxon>Eukaryota</taxon>
        <taxon>Viridiplantae</taxon>
        <taxon>Streptophyta</taxon>
        <taxon>Embryophyta</taxon>
        <taxon>Tracheophyta</taxon>
        <taxon>Spermatophyta</taxon>
        <taxon>Magnoliopsida</taxon>
        <taxon>eudicotyledons</taxon>
        <taxon>Gunneridae</taxon>
        <taxon>Pentapetalae</taxon>
        <taxon>asterids</taxon>
        <taxon>lamiids</taxon>
        <taxon>Lamiales</taxon>
        <taxon>Orobanchaceae</taxon>
        <taxon>Pedicularideae</taxon>
        <taxon>Castillejinae</taxon>
        <taxon>Castilleja</taxon>
    </lineage>
</organism>
<comment type="caution">
    <text evidence="1">The sequence shown here is derived from an EMBL/GenBank/DDBJ whole genome shotgun (WGS) entry which is preliminary data.</text>
</comment>
<accession>A0ABD3D337</accession>
<reference evidence="2" key="1">
    <citation type="journal article" date="2024" name="IScience">
        <title>Strigolactones Initiate the Formation of Haustorium-like Structures in Castilleja.</title>
        <authorList>
            <person name="Buerger M."/>
            <person name="Peterson D."/>
            <person name="Chory J."/>
        </authorList>
    </citation>
    <scope>NUCLEOTIDE SEQUENCE [LARGE SCALE GENOMIC DNA]</scope>
</reference>
<proteinExistence type="predicted"/>
<evidence type="ECO:0000313" key="1">
    <source>
        <dbReference type="EMBL" id="KAL3635704.1"/>
    </source>
</evidence>
<gene>
    <name evidence="1" type="ORF">CASFOL_020251</name>
</gene>
<dbReference type="EMBL" id="JAVIJP010000027">
    <property type="protein sequence ID" value="KAL3635704.1"/>
    <property type="molecule type" value="Genomic_DNA"/>
</dbReference>
<protein>
    <submittedName>
        <fullName evidence="1">Uncharacterized protein</fullName>
    </submittedName>
</protein>
<keyword evidence="2" id="KW-1185">Reference proteome</keyword>
<evidence type="ECO:0000313" key="2">
    <source>
        <dbReference type="Proteomes" id="UP001632038"/>
    </source>
</evidence>
<name>A0ABD3D337_9LAMI</name>
<sequence length="161" mass="17499">MVAEVSGGGDGLRNEAARRMSYGCKAVDSRRSGVDASGEYGLLAGGGGLRLAGGGCRIWAKMEGLVAVLGRDAVVLDCAPVEEDGRGLELGYDRVVVRAQIGRCYFELTFDKSNKDAVVDDYLPLVLSRAKEIKEKDCPVKLYTRDCPFKRERCRRRSFGG</sequence>